<keyword evidence="4" id="KW-0009">Actin-binding</keyword>
<reference evidence="6" key="2">
    <citation type="submission" date="2025-08" db="UniProtKB">
        <authorList>
            <consortium name="Ensembl"/>
        </authorList>
    </citation>
    <scope>IDENTIFICATION</scope>
</reference>
<dbReference type="Pfam" id="PF00261">
    <property type="entry name" value="Tropomyosin"/>
    <property type="match status" value="1"/>
</dbReference>
<dbReference type="Ensembl" id="ENSSHAT00000030407.1">
    <property type="protein sequence ID" value="ENSSHAP00000034031.1"/>
    <property type="gene ID" value="ENSSHAG00000027523.1"/>
</dbReference>
<dbReference type="Gene3D" id="1.20.5.170">
    <property type="match status" value="1"/>
</dbReference>
<comment type="similarity">
    <text evidence="1">Belongs to the tropomyosin family.</text>
</comment>
<sequence>PSPPLRRLEANLGCKSLESHLCLLRHLGSEIKILTDKLKEAETRAEFVERSVAKQEKTTDDLEESLYRQLKQNHLLSNKLKLTIHRGLAFPKSLSCIITTLTVSQFFPVTSKLSTY</sequence>
<reference evidence="6 7" key="1">
    <citation type="journal article" date="2011" name="Proc. Natl. Acad. Sci. U.S.A.">
        <title>Genetic diversity and population structure of the endangered marsupial Sarcophilus harrisii (Tasmanian devil).</title>
        <authorList>
            <person name="Miller W."/>
            <person name="Hayes V.M."/>
            <person name="Ratan A."/>
            <person name="Petersen D.C."/>
            <person name="Wittekindt N.E."/>
            <person name="Miller J."/>
            <person name="Walenz B."/>
            <person name="Knight J."/>
            <person name="Qi J."/>
            <person name="Zhao F."/>
            <person name="Wang Q."/>
            <person name="Bedoya-Reina O.C."/>
            <person name="Katiyar N."/>
            <person name="Tomsho L.P."/>
            <person name="Kasson L.M."/>
            <person name="Hardie R.A."/>
            <person name="Woodbridge P."/>
            <person name="Tindall E.A."/>
            <person name="Bertelsen M.F."/>
            <person name="Dixon D."/>
            <person name="Pyecroft S."/>
            <person name="Helgen K.M."/>
            <person name="Lesk A.M."/>
            <person name="Pringle T.H."/>
            <person name="Patterson N."/>
            <person name="Zhang Y."/>
            <person name="Kreiss A."/>
            <person name="Woods G.M."/>
            <person name="Jones M.E."/>
            <person name="Schuster S.C."/>
        </authorList>
    </citation>
    <scope>NUCLEOTIDE SEQUENCE [LARGE SCALE GENOMIC DNA]</scope>
</reference>
<evidence type="ECO:0000256" key="3">
    <source>
        <dbReference type="ARBA" id="ARBA00023179"/>
    </source>
</evidence>
<keyword evidence="2 5" id="KW-0175">Coiled coil</keyword>
<organism evidence="6 7">
    <name type="scientific">Sarcophilus harrisii</name>
    <name type="common">Tasmanian devil</name>
    <name type="synonym">Sarcophilus laniarius</name>
    <dbReference type="NCBI Taxonomy" id="9305"/>
    <lineage>
        <taxon>Eukaryota</taxon>
        <taxon>Metazoa</taxon>
        <taxon>Chordata</taxon>
        <taxon>Craniata</taxon>
        <taxon>Vertebrata</taxon>
        <taxon>Euteleostomi</taxon>
        <taxon>Mammalia</taxon>
        <taxon>Metatheria</taxon>
        <taxon>Dasyuromorphia</taxon>
        <taxon>Dasyuridae</taxon>
        <taxon>Sarcophilus</taxon>
    </lineage>
</organism>
<evidence type="ECO:0000256" key="1">
    <source>
        <dbReference type="ARBA" id="ARBA00009036"/>
    </source>
</evidence>
<accession>A0A7N4V2J6</accession>
<proteinExistence type="inferred from homology"/>
<dbReference type="PANTHER" id="PTHR19269">
    <property type="entry name" value="TROPOMYOSIN"/>
    <property type="match status" value="1"/>
</dbReference>
<keyword evidence="7" id="KW-1185">Reference proteome</keyword>
<keyword evidence="3" id="KW-0514">Muscle protein</keyword>
<feature type="coiled-coil region" evidence="5">
    <location>
        <begin position="24"/>
        <end position="65"/>
    </location>
</feature>
<evidence type="ECO:0000313" key="6">
    <source>
        <dbReference type="Ensembl" id="ENSSHAP00000034031.1"/>
    </source>
</evidence>
<reference evidence="6" key="3">
    <citation type="submission" date="2025-09" db="UniProtKB">
        <authorList>
            <consortium name="Ensembl"/>
        </authorList>
    </citation>
    <scope>IDENTIFICATION</scope>
</reference>
<dbReference type="AlphaFoldDB" id="A0A7N4V2J6"/>
<name>A0A7N4V2J6_SARHA</name>
<dbReference type="InParanoid" id="A0A7N4V2J6"/>
<dbReference type="PROSITE" id="PS00326">
    <property type="entry name" value="TROPOMYOSIN"/>
    <property type="match status" value="1"/>
</dbReference>
<dbReference type="InterPro" id="IPR000533">
    <property type="entry name" value="Tropomyosin"/>
</dbReference>
<evidence type="ECO:0000256" key="4">
    <source>
        <dbReference type="ARBA" id="ARBA00023203"/>
    </source>
</evidence>
<evidence type="ECO:0000256" key="2">
    <source>
        <dbReference type="ARBA" id="ARBA00023054"/>
    </source>
</evidence>
<dbReference type="SUPFAM" id="SSF57997">
    <property type="entry name" value="Tropomyosin"/>
    <property type="match status" value="1"/>
</dbReference>
<evidence type="ECO:0000313" key="7">
    <source>
        <dbReference type="Proteomes" id="UP000007648"/>
    </source>
</evidence>
<evidence type="ECO:0000256" key="5">
    <source>
        <dbReference type="SAM" id="Coils"/>
    </source>
</evidence>
<dbReference type="Proteomes" id="UP000007648">
    <property type="component" value="Unassembled WGS sequence"/>
</dbReference>
<dbReference type="GO" id="GO:0003779">
    <property type="term" value="F:actin binding"/>
    <property type="evidence" value="ECO:0007669"/>
    <property type="project" value="UniProtKB-KW"/>
</dbReference>
<protein>
    <submittedName>
        <fullName evidence="6">Uncharacterized protein</fullName>
    </submittedName>
</protein>